<keyword evidence="1" id="KW-0812">Transmembrane</keyword>
<keyword evidence="1" id="KW-1133">Transmembrane helix</keyword>
<gene>
    <name evidence="3" type="ORF">IAC55_04605</name>
</gene>
<reference evidence="3" key="2">
    <citation type="journal article" date="2021" name="PeerJ">
        <title>Extensive microbial diversity within the chicken gut microbiome revealed by metagenomics and culture.</title>
        <authorList>
            <person name="Gilroy R."/>
            <person name="Ravi A."/>
            <person name="Getino M."/>
            <person name="Pursley I."/>
            <person name="Horton D.L."/>
            <person name="Alikhan N.F."/>
            <person name="Baker D."/>
            <person name="Gharbi K."/>
            <person name="Hall N."/>
            <person name="Watson M."/>
            <person name="Adriaenssens E.M."/>
            <person name="Foster-Nyarko E."/>
            <person name="Jarju S."/>
            <person name="Secka A."/>
            <person name="Antonio M."/>
            <person name="Oren A."/>
            <person name="Chaudhuri R.R."/>
            <person name="La Ragione R."/>
            <person name="Hildebrand F."/>
            <person name="Pallen M.J."/>
        </authorList>
    </citation>
    <scope>NUCLEOTIDE SEQUENCE</scope>
    <source>
        <strain evidence="3">F6-4510</strain>
    </source>
</reference>
<evidence type="ECO:0000259" key="2">
    <source>
        <dbReference type="SMART" id="SM00327"/>
    </source>
</evidence>
<sequence>MGFFNPLGFLALLGIPAILIMYMLKEKHKEVKVSSTMLWQKAVLSTLSKKPWQKLRNNILMIIQIIAVILLALALSKPYIIGGDKASHYIIVMDNSSSMGATDLKPTRLDYAKSEAKKLIDNADRDTYFTIISASKNPVTLLENTQGKDSAKRVLNNIDLTLEKADTYSAVELIKTLKNNNDGNVYIFTDTYFDTEGIADVQVVSVGNSKDNTSIELVSENNGNVMAKVSNVGESDVSKNITLYGDGNILDVQEVSFNGSETKDISFDVDVKDTSVLNVSISPSDNYIYDDEYYYTLSTQTSKNAIMFSDNNIFVEKAVSVLPNINLYKGNNENINDTEGYPLYIYDGVLPEKIPSDGQIIIFSPNENSMFKVLGEVEVNDNVTTVNCPITENISSMDFSLSKVKNVEIPSWATVFMKSGDIPIAFYGENNGQKIVVFLFDIHNTDMPLKMEFPILMYNCMKYFFPESSTDIDNIFTGDNVNINLSPDTRESYIIKPSGEQAVVAPPFPADVFSDTNESGIYTLVEKNEQGMENSNLFAVNNTRDFNDDSSQNTNNENVAVKKVANTNKNLCGILIIIIILVLLVEWWVNCREN</sequence>
<accession>A0A9D9H302</accession>
<comment type="caution">
    <text evidence="3">The sequence shown here is derived from an EMBL/GenBank/DDBJ whole genome shotgun (WGS) entry which is preliminary data.</text>
</comment>
<dbReference type="SUPFAM" id="SSF53300">
    <property type="entry name" value="vWA-like"/>
    <property type="match status" value="1"/>
</dbReference>
<dbReference type="PANTHER" id="PTHR37464">
    <property type="entry name" value="BLL2463 PROTEIN"/>
    <property type="match status" value="1"/>
</dbReference>
<proteinExistence type="predicted"/>
<keyword evidence="1" id="KW-0472">Membrane</keyword>
<dbReference type="PANTHER" id="PTHR37464:SF1">
    <property type="entry name" value="BLL2463 PROTEIN"/>
    <property type="match status" value="1"/>
</dbReference>
<dbReference type="InterPro" id="IPR002035">
    <property type="entry name" value="VWF_A"/>
</dbReference>
<dbReference type="Gene3D" id="3.40.50.410">
    <property type="entry name" value="von Willebrand factor, type A domain"/>
    <property type="match status" value="1"/>
</dbReference>
<evidence type="ECO:0000256" key="1">
    <source>
        <dbReference type="SAM" id="Phobius"/>
    </source>
</evidence>
<organism evidence="3 4">
    <name type="scientific">Candidatus Fimicola merdigallinarum</name>
    <dbReference type="NCBI Taxonomy" id="2840819"/>
    <lineage>
        <taxon>Bacteria</taxon>
        <taxon>Bacillati</taxon>
        <taxon>Bacillota</taxon>
        <taxon>Clostridia</taxon>
        <taxon>Lachnospirales</taxon>
        <taxon>Lachnospiraceae</taxon>
        <taxon>Lachnospiraceae incertae sedis</taxon>
        <taxon>Candidatus Fimicola</taxon>
    </lineage>
</organism>
<feature type="domain" description="VWFA" evidence="2">
    <location>
        <begin position="86"/>
        <end position="242"/>
    </location>
</feature>
<feature type="transmembrane region" description="Helical" evidence="1">
    <location>
        <begin position="6"/>
        <end position="24"/>
    </location>
</feature>
<dbReference type="Pfam" id="PF13519">
    <property type="entry name" value="VWA_2"/>
    <property type="match status" value="1"/>
</dbReference>
<dbReference type="EMBL" id="JADIMX010000086">
    <property type="protein sequence ID" value="MBO8434586.1"/>
    <property type="molecule type" value="Genomic_DNA"/>
</dbReference>
<name>A0A9D9H302_9FIRM</name>
<dbReference type="AlphaFoldDB" id="A0A9D9H302"/>
<dbReference type="Pfam" id="PF07584">
    <property type="entry name" value="BatA"/>
    <property type="match status" value="1"/>
</dbReference>
<dbReference type="InterPro" id="IPR024163">
    <property type="entry name" value="Aerotolerance_reg_N"/>
</dbReference>
<reference evidence="3" key="1">
    <citation type="submission" date="2020-10" db="EMBL/GenBank/DDBJ databases">
        <authorList>
            <person name="Gilroy R."/>
        </authorList>
    </citation>
    <scope>NUCLEOTIDE SEQUENCE</scope>
    <source>
        <strain evidence="3">F6-4510</strain>
    </source>
</reference>
<evidence type="ECO:0000313" key="4">
    <source>
        <dbReference type="Proteomes" id="UP000823611"/>
    </source>
</evidence>
<dbReference type="SMART" id="SM00327">
    <property type="entry name" value="VWA"/>
    <property type="match status" value="1"/>
</dbReference>
<dbReference type="InterPro" id="IPR036465">
    <property type="entry name" value="vWFA_dom_sf"/>
</dbReference>
<dbReference type="Proteomes" id="UP000823611">
    <property type="component" value="Unassembled WGS sequence"/>
</dbReference>
<protein>
    <submittedName>
        <fullName evidence="3">BatA and WFA domain-containing protein</fullName>
    </submittedName>
</protein>
<feature type="transmembrane region" description="Helical" evidence="1">
    <location>
        <begin position="571"/>
        <end position="589"/>
    </location>
</feature>
<evidence type="ECO:0000313" key="3">
    <source>
        <dbReference type="EMBL" id="MBO8434586.1"/>
    </source>
</evidence>
<feature type="transmembrane region" description="Helical" evidence="1">
    <location>
        <begin position="59"/>
        <end position="80"/>
    </location>
</feature>